<dbReference type="AlphaFoldDB" id="L7P6F8"/>
<reference evidence="1" key="1">
    <citation type="journal article" date="2013" name="J. Bacteriol.">
        <title>Novel Twin Streptolysin S-Like Peptides Encoded in the sag Operon Homologue of Beta-Hemolytic Streptococcus anginosus.</title>
        <authorList>
            <person name="Tabata A."/>
            <person name="Nakano K."/>
            <person name="Ohkura K."/>
            <person name="Tomoyasu T."/>
            <person name="Kikuchi K."/>
            <person name="Whiley R.A."/>
            <person name="Nagamune H."/>
        </authorList>
    </citation>
    <scope>NUCLEOTIDE SEQUENCE</scope>
    <source>
        <strain evidence="1">R84/4972</strain>
    </source>
</reference>
<dbReference type="EMBL" id="JN619421">
    <property type="protein sequence ID" value="AFO85446.1"/>
    <property type="molecule type" value="Genomic_DNA"/>
</dbReference>
<accession>L7P6F8</accession>
<protein>
    <submittedName>
        <fullName evidence="1">Streptolysin S-like prepropeptide</fullName>
    </submittedName>
</protein>
<gene>
    <name evidence="1" type="primary">sagA2</name>
</gene>
<evidence type="ECO:0000313" key="1">
    <source>
        <dbReference type="EMBL" id="AFO85446.1"/>
    </source>
</evidence>
<dbReference type="InterPro" id="IPR019891">
    <property type="entry name" value="Bacteriocin_streptolysin_S_pre"/>
</dbReference>
<dbReference type="NCBIfam" id="TIGR03602">
    <property type="entry name" value="streptolysinS"/>
    <property type="match status" value="1"/>
</dbReference>
<name>L7P6F8_STRAP</name>
<organism evidence="1">
    <name type="scientific">Streptococcus anginosus</name>
    <dbReference type="NCBI Taxonomy" id="1328"/>
    <lineage>
        <taxon>Bacteria</taxon>
        <taxon>Bacillati</taxon>
        <taxon>Bacillota</taxon>
        <taxon>Bacilli</taxon>
        <taxon>Lactobacillales</taxon>
        <taxon>Streptococcaceae</taxon>
        <taxon>Streptococcus</taxon>
        <taxon>Streptococcus anginosus group</taxon>
    </lineage>
</organism>
<sequence length="50" mass="4975">MLKLDSHIMATSMAETTQVAPGGCCCCCCTCCFSVAVGGNATGGSTNIKP</sequence>
<proteinExistence type="predicted"/>
<dbReference type="RefSeq" id="WP_368400049.1">
    <property type="nucleotide sequence ID" value="NZ_JBCPGJ010000001.1"/>
</dbReference>